<dbReference type="InterPro" id="IPR015942">
    <property type="entry name" value="Asp/Glu/hydantoin_racemase"/>
</dbReference>
<dbReference type="Proteomes" id="UP000234240">
    <property type="component" value="Unassembled WGS sequence"/>
</dbReference>
<dbReference type="RefSeq" id="WP_101818199.1">
    <property type="nucleotide sequence ID" value="NZ_PJZF01000025.1"/>
</dbReference>
<dbReference type="SUPFAM" id="SSF53681">
    <property type="entry name" value="Aspartate/glutamate racemase"/>
    <property type="match status" value="2"/>
</dbReference>
<proteinExistence type="inferred from homology"/>
<evidence type="ECO:0000256" key="1">
    <source>
        <dbReference type="ARBA" id="ARBA00007847"/>
    </source>
</evidence>
<dbReference type="Gene3D" id="3.40.50.1860">
    <property type="match status" value="2"/>
</dbReference>
<reference evidence="3 4" key="1">
    <citation type="submission" date="2017-12" db="EMBL/GenBank/DDBJ databases">
        <title>Characterization of six clinical isolates of Enterochimera gen. nov., a novel genus of the Yersiniaciae family and the three species Enterochimera arupensis sp. nov., Enterochimera coloradensis sp. nov, and Enterochimera californica sp. nov.</title>
        <authorList>
            <person name="Rossi A."/>
            <person name="Fisher M."/>
        </authorList>
    </citation>
    <scope>NUCLEOTIDE SEQUENCE [LARGE SCALE GENOMIC DNA]</scope>
    <source>
        <strain evidence="4">2015-Iso6</strain>
    </source>
</reference>
<sequence length="241" mass="25413">MSQPFLLGVLGGMGPLATVDFMYKLLAATPAADDQQQIPVVAWNVPQIADRQKALAGLGPSPLPQLLQGIHRLNEAGASHIAIPCNTAHHWYGALREASTAPLLHIVEATLEKLQTAPARPEHVGIIATQGTLDAGWFQQGLTRLGITPVLPTADEMQNWFVPGCYAVKRGAPAEGGALLLRQAQALCARGAGALILACTEVPVALQAIGAPALPQTFDPAVALAERCSQLWQAYRQAAFS</sequence>
<dbReference type="NCBIfam" id="TIGR00035">
    <property type="entry name" value="asp_race"/>
    <property type="match status" value="1"/>
</dbReference>
<dbReference type="OrthoDB" id="9803739at2"/>
<comment type="caution">
    <text evidence="3">The sequence shown here is derived from an EMBL/GenBank/DDBJ whole genome shotgun (WGS) entry which is preliminary data.</text>
</comment>
<evidence type="ECO:0000256" key="2">
    <source>
        <dbReference type="ARBA" id="ARBA00023235"/>
    </source>
</evidence>
<evidence type="ECO:0000313" key="4">
    <source>
        <dbReference type="Proteomes" id="UP000234240"/>
    </source>
</evidence>
<keyword evidence="2" id="KW-0413">Isomerase</keyword>
<gene>
    <name evidence="3" type="ORF">CYR55_20485</name>
</gene>
<dbReference type="EMBL" id="PJZF01000025">
    <property type="protein sequence ID" value="PLR31445.1"/>
    <property type="molecule type" value="Genomic_DNA"/>
</dbReference>
<dbReference type="Pfam" id="PF01177">
    <property type="entry name" value="Asp_Glu_race"/>
    <property type="match status" value="1"/>
</dbReference>
<name>A0A2N5DW88_9GAMM</name>
<dbReference type="InterPro" id="IPR004380">
    <property type="entry name" value="Asp_race"/>
</dbReference>
<organism evidence="3 4">
    <name type="scientific">Chimaeribacter californicus</name>
    <dbReference type="NCBI Taxonomy" id="2060067"/>
    <lineage>
        <taxon>Bacteria</taxon>
        <taxon>Pseudomonadati</taxon>
        <taxon>Pseudomonadota</taxon>
        <taxon>Gammaproteobacteria</taxon>
        <taxon>Enterobacterales</taxon>
        <taxon>Yersiniaceae</taxon>
        <taxon>Chimaeribacter</taxon>
    </lineage>
</organism>
<dbReference type="InterPro" id="IPR001920">
    <property type="entry name" value="Asp/Glu_race"/>
</dbReference>
<accession>A0A2N5DW88</accession>
<dbReference type="PANTHER" id="PTHR21198:SF7">
    <property type="entry name" value="ASPARTATE-GLUTAMATE RACEMASE FAMILY"/>
    <property type="match status" value="1"/>
</dbReference>
<dbReference type="PANTHER" id="PTHR21198">
    <property type="entry name" value="GLUTAMATE RACEMASE"/>
    <property type="match status" value="1"/>
</dbReference>
<comment type="similarity">
    <text evidence="1">Belongs to the aspartate/glutamate racemases family.</text>
</comment>
<evidence type="ECO:0000313" key="3">
    <source>
        <dbReference type="EMBL" id="PLR31445.1"/>
    </source>
</evidence>
<dbReference type="AlphaFoldDB" id="A0A2N5DW88"/>
<keyword evidence="4" id="KW-1185">Reference proteome</keyword>
<dbReference type="GO" id="GO:0047661">
    <property type="term" value="F:amino-acid racemase activity"/>
    <property type="evidence" value="ECO:0007669"/>
    <property type="project" value="InterPro"/>
</dbReference>
<protein>
    <submittedName>
        <fullName evidence="3">Aspartate racemase</fullName>
    </submittedName>
</protein>